<accession>A0A1Y5Q8A4</accession>
<protein>
    <submittedName>
        <fullName evidence="3">Uncharacterized domain protein</fullName>
    </submittedName>
</protein>
<dbReference type="InterPro" id="IPR036983">
    <property type="entry name" value="AIM24_sf"/>
</dbReference>
<name>A0A1Y5Q8A4_9GAMM</name>
<dbReference type="AlphaFoldDB" id="A0A1Y5Q8A4"/>
<dbReference type="Pfam" id="PF01987">
    <property type="entry name" value="AIM24"/>
    <property type="match status" value="1"/>
</dbReference>
<evidence type="ECO:0000313" key="3">
    <source>
        <dbReference type="EMBL" id="SBV37356.1"/>
    </source>
</evidence>
<dbReference type="Gene3D" id="3.60.160.10">
    <property type="entry name" value="Mitochondrial biogenesis AIM24"/>
    <property type="match status" value="1"/>
</dbReference>
<feature type="region of interest" description="Disordered" evidence="1">
    <location>
        <begin position="45"/>
        <end position="69"/>
    </location>
</feature>
<gene>
    <name evidence="3" type="ORF">STPYR_12286</name>
</gene>
<dbReference type="PANTHER" id="PTHR43657:SF1">
    <property type="entry name" value="ALTERED INHERITANCE OF MITOCHONDRIA PROTEIN 24, MITOCHONDRIAL"/>
    <property type="match status" value="1"/>
</dbReference>
<dbReference type="InterPro" id="IPR016031">
    <property type="entry name" value="Trp_RNA-bd_attenuator-like_dom"/>
</dbReference>
<dbReference type="SUPFAM" id="SSF51219">
    <property type="entry name" value="TRAP-like"/>
    <property type="match status" value="1"/>
</dbReference>
<proteinExistence type="predicted"/>
<dbReference type="Pfam" id="PF14237">
    <property type="entry name" value="GYF_2"/>
    <property type="match status" value="1"/>
</dbReference>
<dbReference type="EMBL" id="FLTS01000001">
    <property type="protein sequence ID" value="SBV37356.1"/>
    <property type="molecule type" value="Genomic_DNA"/>
</dbReference>
<feature type="domain" description="GYF" evidence="2">
    <location>
        <begin position="4"/>
        <end position="52"/>
    </location>
</feature>
<organism evidence="3">
    <name type="scientific">uncultured Stenotrophomonas sp</name>
    <dbReference type="NCBI Taxonomy" id="165438"/>
    <lineage>
        <taxon>Bacteria</taxon>
        <taxon>Pseudomonadati</taxon>
        <taxon>Pseudomonadota</taxon>
        <taxon>Gammaproteobacteria</taxon>
        <taxon>Lysobacterales</taxon>
        <taxon>Lysobacteraceae</taxon>
        <taxon>Stenotrophomonas</taxon>
        <taxon>environmental samples</taxon>
    </lineage>
</organism>
<dbReference type="NCBIfam" id="TIGR00266">
    <property type="entry name" value="TIGR00266 family protein"/>
    <property type="match status" value="1"/>
</dbReference>
<dbReference type="PANTHER" id="PTHR43657">
    <property type="entry name" value="TRYPTOPHAN RNA-BINDING ATTENUATOR PROTEIN-LIKE PROTEIN"/>
    <property type="match status" value="1"/>
</dbReference>
<dbReference type="InterPro" id="IPR025640">
    <property type="entry name" value="GYF_2"/>
</dbReference>
<sequence>MSQWYFHNPGQADRVGPLDDEAARRHAQAHRNALAWREGMQGWQPAASLPEFGGQAAPPPTPPPVGGRSNRADDIDFRIVGHEMQFVEIELDPGESAIAEAGALMFKDTTVQMDTVFGDGSHSGQGGGFMDKLLAAGKRVITGESLFATLYTHTGQGKARVAFAAPYPGTVIPMKLDEHGGTLICQKDSFLAGARGVQVGVHLQRKVMTGLFGGEGFIMQKLEGDGWVFVHAGGCVVERELAAGERIDVDTGCVVAYHAGVDMDVRRVAGLKSMFFGGEGVFLATLTGPGKVWLQSLPFSRLAGRMYAAAPQAGGQSRGEGSVLGGLGRILDGDNRF</sequence>
<reference evidence="3" key="1">
    <citation type="submission" date="2016-03" db="EMBL/GenBank/DDBJ databases">
        <authorList>
            <person name="Ploux O."/>
        </authorList>
    </citation>
    <scope>NUCLEOTIDE SEQUENCE</scope>
    <source>
        <strain evidence="3">UC10</strain>
    </source>
</reference>
<evidence type="ECO:0000256" key="1">
    <source>
        <dbReference type="SAM" id="MobiDB-lite"/>
    </source>
</evidence>
<evidence type="ECO:0000259" key="2">
    <source>
        <dbReference type="Pfam" id="PF14237"/>
    </source>
</evidence>
<dbReference type="InterPro" id="IPR002838">
    <property type="entry name" value="AIM24"/>
</dbReference>